<evidence type="ECO:0000313" key="8">
    <source>
        <dbReference type="Proteomes" id="UP000325307"/>
    </source>
</evidence>
<dbReference type="GO" id="GO:0005576">
    <property type="term" value="C:extracellular region"/>
    <property type="evidence" value="ECO:0007669"/>
    <property type="project" value="UniProtKB-SubCell"/>
</dbReference>
<dbReference type="RefSeq" id="WP_149955175.1">
    <property type="nucleotide sequence ID" value="NZ_BKDJ01000001.1"/>
</dbReference>
<comment type="function">
    <text evidence="4">Flagellin is the subunit protein which polymerizes to form the filaments of bacterial flagella.</text>
</comment>
<dbReference type="Gene3D" id="1.20.1330.10">
    <property type="entry name" value="f41 fragment of flagellin, N-terminal domain"/>
    <property type="match status" value="1"/>
</dbReference>
<accession>A0A5A7NL51</accession>
<name>A0A5A7NL51_9MICC</name>
<comment type="similarity">
    <text evidence="1 4">Belongs to the bacterial flagellin family.</text>
</comment>
<evidence type="ECO:0000259" key="5">
    <source>
        <dbReference type="Pfam" id="PF00669"/>
    </source>
</evidence>
<dbReference type="Pfam" id="PF00700">
    <property type="entry name" value="Flagellin_C"/>
    <property type="match status" value="1"/>
</dbReference>
<keyword evidence="7" id="KW-0966">Cell projection</keyword>
<dbReference type="InterPro" id="IPR042187">
    <property type="entry name" value="Flagellin_C_sub2"/>
</dbReference>
<dbReference type="Gene3D" id="3.30.70.2120">
    <property type="match status" value="1"/>
</dbReference>
<reference evidence="7 8" key="1">
    <citation type="submission" date="2019-09" db="EMBL/GenBank/DDBJ databases">
        <title>Arthrobacter zafarii sp. nov., a moderately thermotolerant and halotolerant actinobacterium isolated from Cholistan desert soil of Pakistan.</title>
        <authorList>
            <person name="Amin A."/>
            <person name="Ahmed I."/>
            <person name="Khalid N."/>
            <person name="Schumann P."/>
            <person name="Busse H.J."/>
            <person name="Khan I.U."/>
            <person name="Li S."/>
            <person name="Li W.J."/>
        </authorList>
    </citation>
    <scope>NUCLEOTIDE SEQUENCE [LARGE SCALE GENOMIC DNA]</scope>
    <source>
        <strain evidence="7 8">NCCP-1664</strain>
    </source>
</reference>
<evidence type="ECO:0000256" key="2">
    <source>
        <dbReference type="ARBA" id="ARBA00020110"/>
    </source>
</evidence>
<evidence type="ECO:0000313" key="7">
    <source>
        <dbReference type="EMBL" id="GER21635.1"/>
    </source>
</evidence>
<keyword evidence="3 4" id="KW-0975">Bacterial flagellum</keyword>
<protein>
    <recommendedName>
        <fullName evidence="2 4">Flagellin</fullName>
    </recommendedName>
</protein>
<dbReference type="GO" id="GO:0009288">
    <property type="term" value="C:bacterial-type flagellum"/>
    <property type="evidence" value="ECO:0007669"/>
    <property type="project" value="UniProtKB-SubCell"/>
</dbReference>
<comment type="subcellular location">
    <subcellularLocation>
        <location evidence="4">Secreted</location>
    </subcellularLocation>
    <subcellularLocation>
        <location evidence="4">Bacterial flagellum</location>
    </subcellularLocation>
</comment>
<evidence type="ECO:0000256" key="1">
    <source>
        <dbReference type="ARBA" id="ARBA00005709"/>
    </source>
</evidence>
<gene>
    <name evidence="7" type="ORF">NCCP1664_01320</name>
</gene>
<dbReference type="SUPFAM" id="SSF64518">
    <property type="entry name" value="Phase 1 flagellin"/>
    <property type="match status" value="1"/>
</dbReference>
<dbReference type="InterPro" id="IPR001492">
    <property type="entry name" value="Flagellin"/>
</dbReference>
<dbReference type="EMBL" id="BKDJ01000001">
    <property type="protein sequence ID" value="GER21635.1"/>
    <property type="molecule type" value="Genomic_DNA"/>
</dbReference>
<keyword evidence="8" id="KW-1185">Reference proteome</keyword>
<evidence type="ECO:0000259" key="6">
    <source>
        <dbReference type="Pfam" id="PF00700"/>
    </source>
</evidence>
<dbReference type="InterPro" id="IPR001029">
    <property type="entry name" value="Flagellin_N"/>
</dbReference>
<feature type="domain" description="Flagellin N-terminal" evidence="5">
    <location>
        <begin position="5"/>
        <end position="141"/>
    </location>
</feature>
<dbReference type="GO" id="GO:0005198">
    <property type="term" value="F:structural molecule activity"/>
    <property type="evidence" value="ECO:0007669"/>
    <property type="project" value="UniProtKB-UniRule"/>
</dbReference>
<dbReference type="Proteomes" id="UP000325307">
    <property type="component" value="Unassembled WGS sequence"/>
</dbReference>
<keyword evidence="7" id="KW-0969">Cilium</keyword>
<evidence type="ECO:0000256" key="4">
    <source>
        <dbReference type="RuleBase" id="RU362073"/>
    </source>
</evidence>
<keyword evidence="7" id="KW-0282">Flagellum</keyword>
<dbReference type="AlphaFoldDB" id="A0A5A7NL51"/>
<dbReference type="InterPro" id="IPR046358">
    <property type="entry name" value="Flagellin_C"/>
</dbReference>
<comment type="caution">
    <text evidence="7">The sequence shown here is derived from an EMBL/GenBank/DDBJ whole genome shotgun (WGS) entry which is preliminary data.</text>
</comment>
<dbReference type="PANTHER" id="PTHR42792">
    <property type="entry name" value="FLAGELLIN"/>
    <property type="match status" value="1"/>
</dbReference>
<dbReference type="PRINTS" id="PR00207">
    <property type="entry name" value="FLAGELLIN"/>
</dbReference>
<evidence type="ECO:0000256" key="3">
    <source>
        <dbReference type="ARBA" id="ARBA00023143"/>
    </source>
</evidence>
<feature type="domain" description="Flagellin C-terminal" evidence="6">
    <location>
        <begin position="298"/>
        <end position="383"/>
    </location>
</feature>
<sequence length="384" mass="38605">MGMTVNTNMAANSAYRNLSNTQNTLSKSMEKLSSGLRINRAADDAAGLVTAEGLRSQVGGLQVAQRNAQDGISVIQTAEGGLTESHSILQRLRDLAVQAGSDSNNPESRAAIAKEATALVSELDRIGNSTNFNGTKLLDGSANLSFQIGADGETSSRIGVNLKSANLSGVADALNVGTKGAQIGVADATLVAGAMNFSITAADGSTSTITTASLGAAGDFATVQDVADALNADTTFRGALSATVDANDNLVVTSRTGGTVFGGSTANTHGAANANVGTSALAAGGLDFFSAGGAANAIKSIDTQISGISSARADLGATQNRMESALTTLSVSQENLSAAESRIRDTDMAAEMVKYSAANIMSQAGTAMLAQANQSTQGVLQLLG</sequence>
<organism evidence="7 8">
    <name type="scientific">Zafaria cholistanensis</name>
    <dbReference type="NCBI Taxonomy" id="1682741"/>
    <lineage>
        <taxon>Bacteria</taxon>
        <taxon>Bacillati</taxon>
        <taxon>Actinomycetota</taxon>
        <taxon>Actinomycetes</taxon>
        <taxon>Micrococcales</taxon>
        <taxon>Micrococcaceae</taxon>
        <taxon>Zafaria</taxon>
    </lineage>
</organism>
<dbReference type="OrthoDB" id="9796789at2"/>
<proteinExistence type="inferred from homology"/>
<keyword evidence="4" id="KW-0964">Secreted</keyword>
<dbReference type="Pfam" id="PF00669">
    <property type="entry name" value="Flagellin_N"/>
    <property type="match status" value="1"/>
</dbReference>
<dbReference type="Gene3D" id="6.10.10.10">
    <property type="entry name" value="Flagellar export chaperone, C-terminal domain"/>
    <property type="match status" value="1"/>
</dbReference>
<dbReference type="PANTHER" id="PTHR42792:SF2">
    <property type="entry name" value="FLAGELLIN"/>
    <property type="match status" value="1"/>
</dbReference>